<dbReference type="PANTHER" id="PTHR13884:SF16">
    <property type="entry name" value="AAA+ ATPASE DOMAIN-CONTAINING PROTEIN-RELATED"/>
    <property type="match status" value="1"/>
</dbReference>
<evidence type="ECO:0008006" key="4">
    <source>
        <dbReference type="Google" id="ProtNLM"/>
    </source>
</evidence>
<proteinExistence type="predicted"/>
<protein>
    <recommendedName>
        <fullName evidence="4">P-loop containing nucleoside triphosphate hydrolase</fullName>
    </recommendedName>
</protein>
<dbReference type="SUPFAM" id="SSF52540">
    <property type="entry name" value="P-loop containing nucleoside triphosphate hydrolases"/>
    <property type="match status" value="1"/>
</dbReference>
<feature type="region of interest" description="Disordered" evidence="1">
    <location>
        <begin position="1"/>
        <end position="20"/>
    </location>
</feature>
<dbReference type="EMBL" id="NMPR01000106">
    <property type="protein sequence ID" value="KAA8630373.1"/>
    <property type="molecule type" value="Genomic_DNA"/>
</dbReference>
<name>A0A8S8ZJZ5_SORMA</name>
<evidence type="ECO:0000313" key="3">
    <source>
        <dbReference type="Proteomes" id="UP000433876"/>
    </source>
</evidence>
<accession>A0A8S8ZJZ5</accession>
<feature type="region of interest" description="Disordered" evidence="1">
    <location>
        <begin position="239"/>
        <end position="322"/>
    </location>
</feature>
<reference evidence="2 3" key="1">
    <citation type="submission" date="2017-07" db="EMBL/GenBank/DDBJ databases">
        <title>Genome sequence of the Sordaria macrospora wild type strain R19027.</title>
        <authorList>
            <person name="Nowrousian M."/>
            <person name="Teichert I."/>
            <person name="Kueck U."/>
        </authorList>
    </citation>
    <scope>NUCLEOTIDE SEQUENCE [LARGE SCALE GENOMIC DNA]</scope>
    <source>
        <strain evidence="2 3">R19027</strain>
        <tissue evidence="2">Mycelium</tissue>
    </source>
</reference>
<evidence type="ECO:0000256" key="1">
    <source>
        <dbReference type="SAM" id="MobiDB-lite"/>
    </source>
</evidence>
<feature type="compositionally biased region" description="Polar residues" evidence="1">
    <location>
        <begin position="240"/>
        <end position="265"/>
    </location>
</feature>
<feature type="compositionally biased region" description="Low complexity" evidence="1">
    <location>
        <begin position="843"/>
        <end position="867"/>
    </location>
</feature>
<dbReference type="AlphaFoldDB" id="A0A8S8ZJZ5"/>
<dbReference type="VEuPathDB" id="FungiDB:SMAC_06821"/>
<feature type="compositionally biased region" description="Pro residues" evidence="1">
    <location>
        <begin position="801"/>
        <end position="812"/>
    </location>
</feature>
<feature type="compositionally biased region" description="Low complexity" evidence="1">
    <location>
        <begin position="120"/>
        <end position="132"/>
    </location>
</feature>
<organism evidence="2 3">
    <name type="scientific">Sordaria macrospora</name>
    <dbReference type="NCBI Taxonomy" id="5147"/>
    <lineage>
        <taxon>Eukaryota</taxon>
        <taxon>Fungi</taxon>
        <taxon>Dikarya</taxon>
        <taxon>Ascomycota</taxon>
        <taxon>Pezizomycotina</taxon>
        <taxon>Sordariomycetes</taxon>
        <taxon>Sordariomycetidae</taxon>
        <taxon>Sordariales</taxon>
        <taxon>Sordariaceae</taxon>
        <taxon>Sordaria</taxon>
    </lineage>
</organism>
<gene>
    <name evidence="2" type="ORF">SMACR_06821</name>
</gene>
<dbReference type="InterPro" id="IPR053236">
    <property type="entry name" value="Cornifin"/>
</dbReference>
<sequence length="896" mass="95555">MAPKPPPTHPPPPGTASVPFSLSTLNEYNSLGQASSIVSFQNITFQQPYQKYSTEELRLADYQAGRRFTEPLSGAGVASPTASASSNFGATNGTAAVSKPKETIASIFGSNSSDGGGLFGNNNNNPPSLFSNTSVTKPGPTDSVKFNSIPSSSSGSTGSGGVGLFGSMTFSSSVFANTRFANTAAATTVKATNSTRNLFGSNTAQALSLQPSKPIPSSNTSTPATNLFSFTPFTFPKMVTPQQSASPTLSDASTTAAKQQLNSQPAPIIFSGTVTPNRDLRSASAARCESKSISTEQESSTNEESDATSDCESTTEHEDPIPTAHLRLLERRLDLDELNEISTTPLFTEPVRKYANRIAKTAHGQEPFTQYGLLGGDIGSLESGEPANPDPRVFWNIAAPSSFFICGSQGSGKSHTLSCLLENAMAPCEANVLPHPLTGIVFHYDTFISDAGGSPCEVAWLSSNPKIKVRVLCPPTNIRTMRKLYGKFPHIVIEELRLNEASLDTKRMLDLMAVSSGTSMPLYLHVLNRVLRDLRIKQQENGGSFDYAAFKRNMFSQELTDQQLAPLKQRLDTLESFMVEQQAKAYVQGGQANPKTSTKATRGNDWTPRAGTLTIVDLSCPCVTSEMACSLFNICLSLFLEQDPNSIGRIIALDEAHKYMSSDTGSAECRTLTDRLLETIRLQRHLGARVIISTQEPTISPKLLDLCSVTIVHRFTSPDWLRALSKHLAGVSKGGRMLEKALAMNQNGAGDEGIENVGVNALSLGYSDPAMELFSKIVALRVGEALVFAPSAIMGVQKASPRPPSTSTPTPKPDAGSVEGLQSQLERIDLSPQSASDKQNQEAVTSATATSTGAEKPASSTSTTTSATVKRLAHGVLKVRIRNRTTADGGRSIMAA</sequence>
<dbReference type="Gene3D" id="3.40.50.300">
    <property type="entry name" value="P-loop containing nucleotide triphosphate hydrolases"/>
    <property type="match status" value="1"/>
</dbReference>
<dbReference type="Gene3D" id="1.10.10.2360">
    <property type="match status" value="1"/>
</dbReference>
<feature type="compositionally biased region" description="Polar residues" evidence="1">
    <location>
        <begin position="820"/>
        <end position="842"/>
    </location>
</feature>
<evidence type="ECO:0000313" key="2">
    <source>
        <dbReference type="EMBL" id="KAA8630373.1"/>
    </source>
</evidence>
<comment type="caution">
    <text evidence="2">The sequence shown here is derived from an EMBL/GenBank/DDBJ whole genome shotgun (WGS) entry which is preliminary data.</text>
</comment>
<feature type="compositionally biased region" description="Pro residues" evidence="1">
    <location>
        <begin position="1"/>
        <end position="14"/>
    </location>
</feature>
<feature type="region of interest" description="Disordered" evidence="1">
    <location>
        <begin position="117"/>
        <end position="158"/>
    </location>
</feature>
<feature type="region of interest" description="Disordered" evidence="1">
    <location>
        <begin position="796"/>
        <end position="867"/>
    </location>
</feature>
<dbReference type="PANTHER" id="PTHR13884">
    <property type="entry name" value="DUF853 DOMAIN-CONTAINING PROTEIN"/>
    <property type="match status" value="1"/>
</dbReference>
<dbReference type="InterPro" id="IPR027417">
    <property type="entry name" value="P-loop_NTPase"/>
</dbReference>
<dbReference type="Proteomes" id="UP000433876">
    <property type="component" value="Unassembled WGS sequence"/>
</dbReference>